<organism evidence="2 3">
    <name type="scientific">Streptomyces naganishii JCM 4654</name>
    <dbReference type="NCBI Taxonomy" id="1306179"/>
    <lineage>
        <taxon>Bacteria</taxon>
        <taxon>Bacillati</taxon>
        <taxon>Actinomycetota</taxon>
        <taxon>Actinomycetes</taxon>
        <taxon>Kitasatosporales</taxon>
        <taxon>Streptomycetaceae</taxon>
        <taxon>Streptomyces</taxon>
    </lineage>
</organism>
<reference evidence="2" key="1">
    <citation type="journal article" date="2014" name="Int. J. Syst. Evol. Microbiol.">
        <title>Complete genome sequence of Corynebacterium casei LMG S-19264T (=DSM 44701T), isolated from a smear-ripened cheese.</title>
        <authorList>
            <consortium name="US DOE Joint Genome Institute (JGI-PGF)"/>
            <person name="Walter F."/>
            <person name="Albersmeier A."/>
            <person name="Kalinowski J."/>
            <person name="Ruckert C."/>
        </authorList>
    </citation>
    <scope>NUCLEOTIDE SEQUENCE</scope>
    <source>
        <strain evidence="2">JCM 4654</strain>
    </source>
</reference>
<accession>A0A919CUN4</accession>
<dbReference type="AlphaFoldDB" id="A0A919CUN4"/>
<dbReference type="EMBL" id="BMVF01000004">
    <property type="protein sequence ID" value="GHD87487.1"/>
    <property type="molecule type" value="Genomic_DNA"/>
</dbReference>
<evidence type="ECO:0000256" key="1">
    <source>
        <dbReference type="SAM" id="MobiDB-lite"/>
    </source>
</evidence>
<feature type="region of interest" description="Disordered" evidence="1">
    <location>
        <begin position="1"/>
        <end position="105"/>
    </location>
</feature>
<evidence type="ECO:0000313" key="2">
    <source>
        <dbReference type="EMBL" id="GHD87487.1"/>
    </source>
</evidence>
<protein>
    <submittedName>
        <fullName evidence="2">Uncharacterized protein</fullName>
    </submittedName>
</protein>
<gene>
    <name evidence="2" type="ORF">GCM10010508_19810</name>
</gene>
<evidence type="ECO:0000313" key="3">
    <source>
        <dbReference type="Proteomes" id="UP000608955"/>
    </source>
</evidence>
<reference evidence="2" key="2">
    <citation type="submission" date="2020-09" db="EMBL/GenBank/DDBJ databases">
        <authorList>
            <person name="Sun Q."/>
            <person name="Ohkuma M."/>
        </authorList>
    </citation>
    <scope>NUCLEOTIDE SEQUENCE</scope>
    <source>
        <strain evidence="2">JCM 4654</strain>
    </source>
</reference>
<feature type="compositionally biased region" description="Low complexity" evidence="1">
    <location>
        <begin position="28"/>
        <end position="40"/>
    </location>
</feature>
<comment type="caution">
    <text evidence="2">The sequence shown here is derived from an EMBL/GenBank/DDBJ whole genome shotgun (WGS) entry which is preliminary data.</text>
</comment>
<keyword evidence="3" id="KW-1185">Reference proteome</keyword>
<name>A0A919CUN4_9ACTN</name>
<dbReference type="RefSeq" id="WP_190177324.1">
    <property type="nucleotide sequence ID" value="NZ_BMVF01000004.1"/>
</dbReference>
<sequence length="182" mass="19317">MHSNEEPTRAGGALSTEDLAQPPGAPAPGGAQPQDTGPAAPVYPGESTGEGAPPQPTPDSPAGPADTTTSVPGDTRAQGATEGGTAEGSGEEAAPELLTAEEERSFRDRWHEVQSRFVDDPREAVHTADGLVADVMQTLAATFARHKQDLEGQWSQGERVDTEDLRRALRRYRSFFNRLLST</sequence>
<proteinExistence type="predicted"/>
<dbReference type="Proteomes" id="UP000608955">
    <property type="component" value="Unassembled WGS sequence"/>
</dbReference>